<gene>
    <name evidence="1" type="ORF">A8139_05595</name>
</gene>
<organism evidence="1 2">
    <name type="scientific">Marinomonas primoryensis</name>
    <dbReference type="NCBI Taxonomy" id="178399"/>
    <lineage>
        <taxon>Bacteria</taxon>
        <taxon>Pseudomonadati</taxon>
        <taxon>Pseudomonadota</taxon>
        <taxon>Gammaproteobacteria</taxon>
        <taxon>Oceanospirillales</taxon>
        <taxon>Oceanospirillaceae</taxon>
        <taxon>Marinomonas</taxon>
    </lineage>
</organism>
<dbReference type="AlphaFoldDB" id="A0A2Z4PPZ7"/>
<evidence type="ECO:0000313" key="1">
    <source>
        <dbReference type="EMBL" id="AWX99524.1"/>
    </source>
</evidence>
<accession>A0A2Z4PPZ7</accession>
<name>A0A2Z4PPZ7_9GAMM</name>
<evidence type="ECO:0000313" key="2">
    <source>
        <dbReference type="Proteomes" id="UP000249898"/>
    </source>
</evidence>
<dbReference type="OrthoDB" id="6106690at2"/>
<dbReference type="EMBL" id="CP016181">
    <property type="protein sequence ID" value="AWX99524.1"/>
    <property type="molecule type" value="Genomic_DNA"/>
</dbReference>
<reference evidence="1 2" key="1">
    <citation type="submission" date="2016-06" db="EMBL/GenBank/DDBJ databases">
        <title>The sequenced genome of the ice-adhering bacterium Marinomonas primoryensis, from Antarctica.</title>
        <authorList>
            <person name="Graham L."/>
            <person name="Vance T.D.R."/>
            <person name="Davies P.L."/>
        </authorList>
    </citation>
    <scope>NUCLEOTIDE SEQUENCE [LARGE SCALE GENOMIC DNA]</scope>
    <source>
        <strain evidence="1 2">AceL</strain>
    </source>
</reference>
<protein>
    <submittedName>
        <fullName evidence="1">Uncharacterized protein</fullName>
    </submittedName>
</protein>
<dbReference type="Proteomes" id="UP000249898">
    <property type="component" value="Chromosome"/>
</dbReference>
<sequence>MDDADESIGATAYDEIHRQMHRMSIGIDALDGLSIMASHAIDEEIGVTGEQVSALIKCVEFSLLTTQRKIVVALEGQGEDFH</sequence>
<proteinExistence type="predicted"/>